<dbReference type="RefSeq" id="WP_169527981.1">
    <property type="nucleotide sequence ID" value="NZ_JAAMPU010000107.1"/>
</dbReference>
<dbReference type="Proteomes" id="UP000712080">
    <property type="component" value="Unassembled WGS sequence"/>
</dbReference>
<protein>
    <recommendedName>
        <fullName evidence="3">Carboxypeptidase regulatory-like domain-containing protein</fullName>
    </recommendedName>
</protein>
<dbReference type="SUPFAM" id="SSF49464">
    <property type="entry name" value="Carboxypeptidase regulatory domain-like"/>
    <property type="match status" value="1"/>
</dbReference>
<organism evidence="1 2">
    <name type="scientific">Flavobacterium silvaticum</name>
    <dbReference type="NCBI Taxonomy" id="1852020"/>
    <lineage>
        <taxon>Bacteria</taxon>
        <taxon>Pseudomonadati</taxon>
        <taxon>Bacteroidota</taxon>
        <taxon>Flavobacteriia</taxon>
        <taxon>Flavobacteriales</taxon>
        <taxon>Flavobacteriaceae</taxon>
        <taxon>Flavobacterium</taxon>
    </lineage>
</organism>
<reference evidence="1" key="1">
    <citation type="submission" date="2020-02" db="EMBL/GenBank/DDBJ databases">
        <title>Flavobacterium sp. genome.</title>
        <authorList>
            <person name="Jung H.S."/>
            <person name="Baek J.H."/>
            <person name="Jeon C.O."/>
        </authorList>
    </citation>
    <scope>NUCLEOTIDE SEQUENCE</scope>
    <source>
        <strain evidence="1">SE-s28</strain>
    </source>
</reference>
<dbReference type="AlphaFoldDB" id="A0A972JGB4"/>
<dbReference type="Gene3D" id="2.60.40.1120">
    <property type="entry name" value="Carboxypeptidase-like, regulatory domain"/>
    <property type="match status" value="1"/>
</dbReference>
<accession>A0A972JGB4</accession>
<sequence>MKKILLLIAASSLLFSCDPVDDGSSSSGQSDTTFRQNFGPSVSRDFIGQVVDASNSPIVSATVKIGSTSVQTDVNGVFIINGASVNEKFAYVTATKAGYIDGSRSLVPTSGKNNVKIMLIESGSLQTVHSGEASEVSIYSGTKVNFDGSFEDENGIAYSGDVAVSLFHLTPSNPDVSSLMPGMLYAETATGSEAVLQTFGMINVELRGSAGQKLQIAEGHTAQITLRIDDDQLANAPATIPLWHFDEEAGWWKEDGQAAKQGNYYVGNVGHFSWWNCDAPFPTIALTVTIQDATGQPVANAGVKIQSALGNSEIGTTNENGQISGQVPSNMQLMIELFSPCGNVVSTMQINSLTSDTILPPMIMSASTTTIVQGSLLQCDGNPITNGYLIYGNDVIPSTTVPVTNGSFSFSIPTCSEDSVITVFAYDANNQKSTGNILYTIQSIPITNLGSIPVCSSDSEYWSYQIDDGPVILNPGGEFSLLYSNNVVHYFSFGFSNAQQTGFEIYSPEATVGTYTTADNFNITGESNGITVNASTPNTLLFVISSALLGGYVDLTINGTFQDSQGVWHTLNVTAHRWLY</sequence>
<dbReference type="EMBL" id="JAAMPU010000107">
    <property type="protein sequence ID" value="NMH28874.1"/>
    <property type="molecule type" value="Genomic_DNA"/>
</dbReference>
<dbReference type="PROSITE" id="PS51257">
    <property type="entry name" value="PROKAR_LIPOPROTEIN"/>
    <property type="match status" value="1"/>
</dbReference>
<proteinExistence type="predicted"/>
<dbReference type="InterPro" id="IPR008969">
    <property type="entry name" value="CarboxyPept-like_regulatory"/>
</dbReference>
<gene>
    <name evidence="1" type="ORF">G6047_12590</name>
</gene>
<comment type="caution">
    <text evidence="1">The sequence shown here is derived from an EMBL/GenBank/DDBJ whole genome shotgun (WGS) entry which is preliminary data.</text>
</comment>
<name>A0A972JGB4_9FLAO</name>
<keyword evidence="2" id="KW-1185">Reference proteome</keyword>
<evidence type="ECO:0000313" key="2">
    <source>
        <dbReference type="Proteomes" id="UP000712080"/>
    </source>
</evidence>
<evidence type="ECO:0000313" key="1">
    <source>
        <dbReference type="EMBL" id="NMH28874.1"/>
    </source>
</evidence>
<evidence type="ECO:0008006" key="3">
    <source>
        <dbReference type="Google" id="ProtNLM"/>
    </source>
</evidence>